<evidence type="ECO:0000313" key="3">
    <source>
        <dbReference type="Proteomes" id="UP000323386"/>
    </source>
</evidence>
<evidence type="ECO:0000313" key="2">
    <source>
        <dbReference type="EMBL" id="SPO38491.1"/>
    </source>
</evidence>
<feature type="region of interest" description="Disordered" evidence="1">
    <location>
        <begin position="454"/>
        <end position="477"/>
    </location>
</feature>
<feature type="region of interest" description="Disordered" evidence="1">
    <location>
        <begin position="87"/>
        <end position="215"/>
    </location>
</feature>
<feature type="compositionally biased region" description="Polar residues" evidence="1">
    <location>
        <begin position="205"/>
        <end position="215"/>
    </location>
</feature>
<name>A0A5C3F5H0_9BASI</name>
<keyword evidence="3" id="KW-1185">Reference proteome</keyword>
<proteinExistence type="predicted"/>
<feature type="region of interest" description="Disordered" evidence="1">
    <location>
        <begin position="499"/>
        <end position="528"/>
    </location>
</feature>
<feature type="region of interest" description="Disordered" evidence="1">
    <location>
        <begin position="1"/>
        <end position="25"/>
    </location>
</feature>
<reference evidence="2 3" key="1">
    <citation type="submission" date="2018-03" db="EMBL/GenBank/DDBJ databases">
        <authorList>
            <person name="Guldener U."/>
        </authorList>
    </citation>
    <scope>NUCLEOTIDE SEQUENCE [LARGE SCALE GENOMIC DNA]</scope>
    <source>
        <strain evidence="2 3">DAOM196992</strain>
    </source>
</reference>
<evidence type="ECO:0000256" key="1">
    <source>
        <dbReference type="SAM" id="MobiDB-lite"/>
    </source>
</evidence>
<feature type="compositionally biased region" description="Basic and acidic residues" evidence="1">
    <location>
        <begin position="729"/>
        <end position="747"/>
    </location>
</feature>
<feature type="compositionally biased region" description="Low complexity" evidence="1">
    <location>
        <begin position="499"/>
        <end position="514"/>
    </location>
</feature>
<feature type="compositionally biased region" description="Basic residues" evidence="1">
    <location>
        <begin position="592"/>
        <end position="606"/>
    </location>
</feature>
<organism evidence="2 3">
    <name type="scientific">Pseudozyma flocculosa</name>
    <dbReference type="NCBI Taxonomy" id="84751"/>
    <lineage>
        <taxon>Eukaryota</taxon>
        <taxon>Fungi</taxon>
        <taxon>Dikarya</taxon>
        <taxon>Basidiomycota</taxon>
        <taxon>Ustilaginomycotina</taxon>
        <taxon>Ustilaginomycetes</taxon>
        <taxon>Ustilaginales</taxon>
        <taxon>Ustilaginaceae</taxon>
        <taxon>Pseudozyma</taxon>
    </lineage>
</organism>
<feature type="region of interest" description="Disordered" evidence="1">
    <location>
        <begin position="726"/>
        <end position="747"/>
    </location>
</feature>
<protein>
    <submittedName>
        <fullName evidence="2">Uncharacterized protein</fullName>
    </submittedName>
</protein>
<accession>A0A5C3F5H0</accession>
<dbReference type="EMBL" id="OOIP01000010">
    <property type="protein sequence ID" value="SPO38491.1"/>
    <property type="molecule type" value="Genomic_DNA"/>
</dbReference>
<feature type="region of interest" description="Disordered" evidence="1">
    <location>
        <begin position="388"/>
        <end position="409"/>
    </location>
</feature>
<dbReference type="AlphaFoldDB" id="A0A5C3F5H0"/>
<dbReference type="Proteomes" id="UP000323386">
    <property type="component" value="Unassembled WGS sequence"/>
</dbReference>
<feature type="region of interest" description="Disordered" evidence="1">
    <location>
        <begin position="591"/>
        <end position="611"/>
    </location>
</feature>
<gene>
    <name evidence="2" type="ORF">PSFLO_03969</name>
</gene>
<sequence length="747" mass="78152">MSLSSHPTPAHSEGACIGDSPRARAPGAALERWQRQPADGSTEVKRVLGMPGLCGVHLRALSSHASVIAAFAQSPYQAQRAATSLGEQAVGQASPQRAGRPDPEAAFQRRGSGSPGPTRTTILHYARTHTHTHTTTGTGSKQMAWRHLEASSARRSGSCLSRHARGLPGQSRRLPGLPRSCRPPRPHDAAKLQLARPWPGKQARQPASKQGSTAATSEVLAGATAICLATLPTGWPASTGVAAAGCLLLSMPPVAAVAAVAAGPSLLLSWQAWSSAASAWYLTHGTGRVVRHQRSSLPPDRHLRTELLALNAAGPPRRLLACPGQLDVLHAGTCGRGRRATSYELATAHPGATFHPCATMPTSWPQPATSQLFLAVWRLYFDVPLDPHPSSEREAQSTSREGSPLAGATSEAMGYETNTCLADRSGPSSSAVVAGRAFAHVISARPVGCWAKPDGSAGVHRSSNSGAARHGGWDGPSGSHLSLCGSHAWQEGSDLLLLPARSSSRPGPSAHPAATHPIVGRGQSTRRPGLASYRARLHRAIFDERRRGPSSKGRSVVADPVCSPRRAIVGRRRRRRRGGATAAEGALLARSRPPHARTHARTHRQRGVTSMMSSSSGAAACRTALLGTCLVLATLVDAAARSWSLTPDLACDVDPVKVRPARRVETGARRAGGARQTGKRRLAGWLAVTERVDGSSASGWLGERGCAAAAAAAAAAAPGLACLSTQREGVSREGDQVEARRERATHS</sequence>